<reference evidence="6 8" key="1">
    <citation type="journal article" date="2024" name="G3 (Bethesda)">
        <title>Genome assembly of Hibiscus sabdariffa L. provides insights into metabolisms of medicinal natural products.</title>
        <authorList>
            <person name="Kim T."/>
        </authorList>
    </citation>
    <scope>NUCLEOTIDE SEQUENCE [LARGE SCALE GENOMIC DNA]</scope>
    <source>
        <strain evidence="6">TK-2024</strain>
        <tissue evidence="6">Old leaves</tissue>
    </source>
</reference>
<evidence type="ECO:0000256" key="2">
    <source>
        <dbReference type="ARBA" id="ARBA00004988"/>
    </source>
</evidence>
<dbReference type="InterPro" id="IPR050262">
    <property type="entry name" value="Ribose-5P_isomerase"/>
</dbReference>
<dbReference type="InterPro" id="IPR004788">
    <property type="entry name" value="Ribose5P_isomerase_type_A"/>
</dbReference>
<comment type="pathway">
    <text evidence="2">Carbohydrate degradation; pentose phosphate pathway; D-ribose 5-phosphate from D-ribulose 5-phosphate (non-oxidative stage): step 1/1.</text>
</comment>
<dbReference type="Pfam" id="PF06026">
    <property type="entry name" value="Rib_5-P_isom_A"/>
    <property type="match status" value="1"/>
</dbReference>
<accession>A0ABR2NR29</accession>
<evidence type="ECO:0000256" key="1">
    <source>
        <dbReference type="ARBA" id="ARBA00001713"/>
    </source>
</evidence>
<evidence type="ECO:0000256" key="4">
    <source>
        <dbReference type="ARBA" id="ARBA00011959"/>
    </source>
</evidence>
<dbReference type="SUPFAM" id="SSF100950">
    <property type="entry name" value="NagB/RpiA/CoA transferase-like"/>
    <property type="match status" value="1"/>
</dbReference>
<keyword evidence="5" id="KW-0413">Isomerase</keyword>
<comment type="caution">
    <text evidence="6">The sequence shown here is derived from an EMBL/GenBank/DDBJ whole genome shotgun (WGS) entry which is preliminary data.</text>
</comment>
<sequence>MATTAAAAAAANLACFPQTWNANNPRARGRQRVIKWERKTKSPSPTACHCSLSQSQTSPLFQAAKHTIDTHVKSGMVIGLGSGQASAIAIQYLGRQIRAGAFECILGIPTSIVSASEAAKAGIPLGELENTPQIDFAFDDVDMIEERTLISVVGRQRLQGEESIIQEKLVLSMADQLVFMVTENQYKCGLEGSIPVVVESLNWLETAEEIDDLFLGDAEVWRRPSIGQAGPHGGDFPLVTKEGHNIIDVIFTSPIASLAEVAESLEKVDGVVEHGVVSKFPCKAIVASESGWSIVDNIPTNAVGGV</sequence>
<gene>
    <name evidence="6" type="ORF">V6N11_008733</name>
    <name evidence="7" type="ORF">V6N11_008769</name>
</gene>
<dbReference type="InterPro" id="IPR037171">
    <property type="entry name" value="NagB/RpiA_transferase-like"/>
</dbReference>
<dbReference type="EMBL" id="JBBPBN010000112">
    <property type="protein sequence ID" value="KAK8978422.1"/>
    <property type="molecule type" value="Genomic_DNA"/>
</dbReference>
<organism evidence="6 8">
    <name type="scientific">Hibiscus sabdariffa</name>
    <name type="common">roselle</name>
    <dbReference type="NCBI Taxonomy" id="183260"/>
    <lineage>
        <taxon>Eukaryota</taxon>
        <taxon>Viridiplantae</taxon>
        <taxon>Streptophyta</taxon>
        <taxon>Embryophyta</taxon>
        <taxon>Tracheophyta</taxon>
        <taxon>Spermatophyta</taxon>
        <taxon>Magnoliopsida</taxon>
        <taxon>eudicotyledons</taxon>
        <taxon>Gunneridae</taxon>
        <taxon>Pentapetalae</taxon>
        <taxon>rosids</taxon>
        <taxon>malvids</taxon>
        <taxon>Malvales</taxon>
        <taxon>Malvaceae</taxon>
        <taxon>Malvoideae</taxon>
        <taxon>Hibiscus</taxon>
    </lineage>
</organism>
<keyword evidence="8" id="KW-1185">Reference proteome</keyword>
<dbReference type="Gene3D" id="3.40.50.1360">
    <property type="match status" value="1"/>
</dbReference>
<evidence type="ECO:0000256" key="3">
    <source>
        <dbReference type="ARBA" id="ARBA00008088"/>
    </source>
</evidence>
<dbReference type="EC" id="5.3.1.6" evidence="4"/>
<dbReference type="PANTHER" id="PTHR43748:SF1">
    <property type="entry name" value="RIBOSE-5-PHOSPHATE ISOMERASE 4, CHLOROPLASTIC-RELATED"/>
    <property type="match status" value="1"/>
</dbReference>
<protein>
    <recommendedName>
        <fullName evidence="4">ribose-5-phosphate isomerase</fullName>
        <ecNumber evidence="4">5.3.1.6</ecNumber>
    </recommendedName>
</protein>
<dbReference type="PANTHER" id="PTHR43748">
    <property type="entry name" value="RIBOSE-5-PHOSPHATE ISOMERASE 3, CHLOROPLASTIC-RELATED"/>
    <property type="match status" value="1"/>
</dbReference>
<dbReference type="SUPFAM" id="SSF75445">
    <property type="entry name" value="D-ribose-5-phosphate isomerase (RpiA), lid domain"/>
    <property type="match status" value="1"/>
</dbReference>
<proteinExistence type="inferred from homology"/>
<comment type="similarity">
    <text evidence="3">Belongs to the ribose 5-phosphate isomerase family.</text>
</comment>
<name>A0ABR2NR29_9ROSI</name>
<evidence type="ECO:0000313" key="8">
    <source>
        <dbReference type="Proteomes" id="UP001396334"/>
    </source>
</evidence>
<comment type="catalytic activity">
    <reaction evidence="1">
        <text>aldehydo-D-ribose 5-phosphate = D-ribulose 5-phosphate</text>
        <dbReference type="Rhea" id="RHEA:14657"/>
        <dbReference type="ChEBI" id="CHEBI:58121"/>
        <dbReference type="ChEBI" id="CHEBI:58273"/>
        <dbReference type="EC" id="5.3.1.6"/>
    </reaction>
</comment>
<evidence type="ECO:0000313" key="7">
    <source>
        <dbReference type="EMBL" id="KAK8978459.1"/>
    </source>
</evidence>
<dbReference type="EMBL" id="JBBPBN010000112">
    <property type="protein sequence ID" value="KAK8978459.1"/>
    <property type="molecule type" value="Genomic_DNA"/>
</dbReference>
<dbReference type="Gene3D" id="3.30.70.260">
    <property type="match status" value="1"/>
</dbReference>
<dbReference type="Proteomes" id="UP001396334">
    <property type="component" value="Unassembled WGS sequence"/>
</dbReference>
<evidence type="ECO:0000256" key="5">
    <source>
        <dbReference type="ARBA" id="ARBA00023235"/>
    </source>
</evidence>
<evidence type="ECO:0000313" key="6">
    <source>
        <dbReference type="EMBL" id="KAK8978422.1"/>
    </source>
</evidence>